<organism evidence="2 3">
    <name type="scientific">Ridgeia piscesae</name>
    <name type="common">Tubeworm</name>
    <dbReference type="NCBI Taxonomy" id="27915"/>
    <lineage>
        <taxon>Eukaryota</taxon>
        <taxon>Metazoa</taxon>
        <taxon>Spiralia</taxon>
        <taxon>Lophotrochozoa</taxon>
        <taxon>Annelida</taxon>
        <taxon>Polychaeta</taxon>
        <taxon>Sedentaria</taxon>
        <taxon>Canalipalpata</taxon>
        <taxon>Sabellida</taxon>
        <taxon>Siboglinidae</taxon>
        <taxon>Ridgeia</taxon>
    </lineage>
</organism>
<reference evidence="2" key="1">
    <citation type="journal article" date="2023" name="Mol. Biol. Evol.">
        <title>Third-Generation Sequencing Reveals the Adaptive Role of the Epigenome in Three Deep-Sea Polychaetes.</title>
        <authorList>
            <person name="Perez M."/>
            <person name="Aroh O."/>
            <person name="Sun Y."/>
            <person name="Lan Y."/>
            <person name="Juniper S.K."/>
            <person name="Young C.R."/>
            <person name="Angers B."/>
            <person name="Qian P.Y."/>
        </authorList>
    </citation>
    <scope>NUCLEOTIDE SEQUENCE</scope>
    <source>
        <strain evidence="2">R07B-5</strain>
    </source>
</reference>
<dbReference type="Gene3D" id="1.20.1250.20">
    <property type="entry name" value="MFS general substrate transporter like domains"/>
    <property type="match status" value="1"/>
</dbReference>
<keyword evidence="1" id="KW-0812">Transmembrane</keyword>
<protein>
    <recommendedName>
        <fullName evidence="4">Transmembrane protein 180</fullName>
    </recommendedName>
</protein>
<keyword evidence="1" id="KW-0472">Membrane</keyword>
<comment type="caution">
    <text evidence="2">The sequence shown here is derived from an EMBL/GenBank/DDBJ whole genome shotgun (WGS) entry which is preliminary data.</text>
</comment>
<gene>
    <name evidence="2" type="ORF">NP493_21g09012</name>
</gene>
<dbReference type="Proteomes" id="UP001209878">
    <property type="component" value="Unassembled WGS sequence"/>
</dbReference>
<evidence type="ECO:0000313" key="2">
    <source>
        <dbReference type="EMBL" id="KAK2192893.1"/>
    </source>
</evidence>
<feature type="transmembrane region" description="Helical" evidence="1">
    <location>
        <begin position="157"/>
        <end position="177"/>
    </location>
</feature>
<feature type="transmembrane region" description="Helical" evidence="1">
    <location>
        <begin position="129"/>
        <end position="151"/>
    </location>
</feature>
<dbReference type="SUPFAM" id="SSF103473">
    <property type="entry name" value="MFS general substrate transporter"/>
    <property type="match status" value="1"/>
</dbReference>
<dbReference type="InterPro" id="IPR040035">
    <property type="entry name" value="TMEM180"/>
</dbReference>
<keyword evidence="3" id="KW-1185">Reference proteome</keyword>
<feature type="transmembrane region" description="Helical" evidence="1">
    <location>
        <begin position="93"/>
        <end position="117"/>
    </location>
</feature>
<accession>A0AAD9UKH6</accession>
<feature type="transmembrane region" description="Helical" evidence="1">
    <location>
        <begin position="7"/>
        <end position="29"/>
    </location>
</feature>
<proteinExistence type="predicted"/>
<dbReference type="EMBL" id="JAODUO010000021">
    <property type="protein sequence ID" value="KAK2192893.1"/>
    <property type="molecule type" value="Genomic_DNA"/>
</dbReference>
<evidence type="ECO:0000313" key="3">
    <source>
        <dbReference type="Proteomes" id="UP001209878"/>
    </source>
</evidence>
<dbReference type="AlphaFoldDB" id="A0AAD9UKH6"/>
<evidence type="ECO:0000256" key="1">
    <source>
        <dbReference type="SAM" id="Phobius"/>
    </source>
</evidence>
<sequence length="459" mass="51493">MLDTRLCMCYGSIALFNSMLHNIFLLYHIDVFVSIYKIDKLSFWVGETIFLVWNSCNDPLFGWISDKKYLTQSVGGHTVVLQRLRSLTWNGPFFAGVVPCLLGIVDLSPSAVCALLADLAVDSEVRTRLNFHCSLFGIFGALSVFMSYIVWDRHYLMTFRVFCVILAIVSAAGFLIATRILRDICHRDMTASKGHGVVSNGFHGEEEENTKTAIELNFSDDKMALKSFISQLAGHQNFVWFAAMNLIQVRLNVIQMSLCARISFIAPHLNNLYFTTLCNRHGTYVVIRGLFLVKLCLGVFMYLAGPDHLWLMCLFIASNRVFTEGTCRLLSLVISDLVDEDFVIHHRRQAVSALMFGTSAFVSKPGQTLAPLIGTWLLASQTGHDVFASGNSFGSIKMKFDPQQSAQHEVYRQGVFRLLVCVPVVCAVLQLAAWSNFTLHGGRLQWVKAARRGHKYTTV</sequence>
<keyword evidence="1" id="KW-1133">Transmembrane helix</keyword>
<dbReference type="PANTHER" id="PTHR28658">
    <property type="entry name" value="TRANSMEMBRANE PROTEIN 180"/>
    <property type="match status" value="1"/>
</dbReference>
<feature type="transmembrane region" description="Helical" evidence="1">
    <location>
        <begin position="285"/>
        <end position="305"/>
    </location>
</feature>
<evidence type="ECO:0008006" key="4">
    <source>
        <dbReference type="Google" id="ProtNLM"/>
    </source>
</evidence>
<dbReference type="InterPro" id="IPR036259">
    <property type="entry name" value="MFS_trans_sf"/>
</dbReference>
<dbReference type="PANTHER" id="PTHR28658:SF3">
    <property type="entry name" value="TRANSMEMBRANE PROTEIN 180"/>
    <property type="match status" value="1"/>
</dbReference>
<name>A0AAD9UKH6_RIDPI</name>